<dbReference type="Pfam" id="PF00168">
    <property type="entry name" value="C2"/>
    <property type="match status" value="1"/>
</dbReference>
<dbReference type="GO" id="GO:0010628">
    <property type="term" value="P:positive regulation of gene expression"/>
    <property type="evidence" value="ECO:0007669"/>
    <property type="project" value="TreeGrafter"/>
</dbReference>
<dbReference type="InterPro" id="IPR000008">
    <property type="entry name" value="C2_dom"/>
</dbReference>
<evidence type="ECO:0000313" key="3">
    <source>
        <dbReference type="EMBL" id="KAA6377758.1"/>
    </source>
</evidence>
<comment type="caution">
    <text evidence="3">The sequence shown here is derived from an EMBL/GenBank/DDBJ whole genome shotgun (WGS) entry which is preliminary data.</text>
</comment>
<evidence type="ECO:0000313" key="4">
    <source>
        <dbReference type="Proteomes" id="UP000324800"/>
    </source>
</evidence>
<proteinExistence type="predicted"/>
<dbReference type="PANTHER" id="PTHR47800">
    <property type="entry name" value="C2 DOMAIN-CONTAINING PROTEIN"/>
    <property type="match status" value="1"/>
</dbReference>
<dbReference type="CDD" id="cd00030">
    <property type="entry name" value="C2"/>
    <property type="match status" value="1"/>
</dbReference>
<name>A0A5J4V4S3_9EUKA</name>
<sequence length="166" mass="18855">MSESDPVVIIIVQSTILKTRVVNDDANPVYNEQFVFDYDPKQNSTDIKLRLFDDDTIGDSDFLGQVSIGIEEFLNKLKLRRLRFMSDKNELVAEGEFEFLYDAPSAPNYDPSLSASFSEAKSGISTYLPPRDAEPWRPAPASKVHSSTKHMPKSHTFVPHYMSIRH</sequence>
<reference evidence="3 4" key="1">
    <citation type="submission" date="2019-03" db="EMBL/GenBank/DDBJ databases">
        <title>Single cell metagenomics reveals metabolic interactions within the superorganism composed of flagellate Streblomastix strix and complex community of Bacteroidetes bacteria on its surface.</title>
        <authorList>
            <person name="Treitli S.C."/>
            <person name="Kolisko M."/>
            <person name="Husnik F."/>
            <person name="Keeling P."/>
            <person name="Hampl V."/>
        </authorList>
    </citation>
    <scope>NUCLEOTIDE SEQUENCE [LARGE SCALE GENOMIC DNA]</scope>
    <source>
        <strain evidence="3">ST1C</strain>
    </source>
</reference>
<dbReference type="EMBL" id="SNRW01009600">
    <property type="protein sequence ID" value="KAA6377758.1"/>
    <property type="molecule type" value="Genomic_DNA"/>
</dbReference>
<accession>A0A5J4V4S3</accession>
<dbReference type="AlphaFoldDB" id="A0A5J4V4S3"/>
<dbReference type="OrthoDB" id="73919at2759"/>
<evidence type="ECO:0000256" key="1">
    <source>
        <dbReference type="SAM" id="MobiDB-lite"/>
    </source>
</evidence>
<dbReference type="SUPFAM" id="SSF49562">
    <property type="entry name" value="C2 domain (Calcium/lipid-binding domain, CaLB)"/>
    <property type="match status" value="1"/>
</dbReference>
<dbReference type="PANTHER" id="PTHR47800:SF5">
    <property type="entry name" value="FER-1-LIKE PROTEIN 6"/>
    <property type="match status" value="1"/>
</dbReference>
<feature type="region of interest" description="Disordered" evidence="1">
    <location>
        <begin position="128"/>
        <end position="152"/>
    </location>
</feature>
<evidence type="ECO:0000259" key="2">
    <source>
        <dbReference type="PROSITE" id="PS50004"/>
    </source>
</evidence>
<organism evidence="3 4">
    <name type="scientific">Streblomastix strix</name>
    <dbReference type="NCBI Taxonomy" id="222440"/>
    <lineage>
        <taxon>Eukaryota</taxon>
        <taxon>Metamonada</taxon>
        <taxon>Preaxostyla</taxon>
        <taxon>Oxymonadida</taxon>
        <taxon>Streblomastigidae</taxon>
        <taxon>Streblomastix</taxon>
    </lineage>
</organism>
<protein>
    <recommendedName>
        <fullName evidence="2">C2 domain-containing protein</fullName>
    </recommendedName>
</protein>
<dbReference type="Proteomes" id="UP000324800">
    <property type="component" value="Unassembled WGS sequence"/>
</dbReference>
<dbReference type="SMART" id="SM00239">
    <property type="entry name" value="C2"/>
    <property type="match status" value="1"/>
</dbReference>
<dbReference type="InterPro" id="IPR035892">
    <property type="entry name" value="C2_domain_sf"/>
</dbReference>
<dbReference type="Gene3D" id="2.60.40.150">
    <property type="entry name" value="C2 domain"/>
    <property type="match status" value="1"/>
</dbReference>
<gene>
    <name evidence="3" type="ORF">EZS28_026713</name>
</gene>
<dbReference type="PROSITE" id="PS50004">
    <property type="entry name" value="C2"/>
    <property type="match status" value="1"/>
</dbReference>
<feature type="domain" description="C2" evidence="2">
    <location>
        <begin position="1"/>
        <end position="84"/>
    </location>
</feature>